<keyword evidence="1" id="KW-0732">Signal</keyword>
<feature type="signal peptide" evidence="1">
    <location>
        <begin position="1"/>
        <end position="16"/>
    </location>
</feature>
<dbReference type="AlphaFoldDB" id="A0A2K8Z8X3"/>
<accession>A0A2K8Z8X3</accession>
<name>A0A2K8Z8X3_9BACT</name>
<proteinExistence type="predicted"/>
<organism evidence="2 3">
    <name type="scientific">Spirosoma pollinicola</name>
    <dbReference type="NCBI Taxonomy" id="2057025"/>
    <lineage>
        <taxon>Bacteria</taxon>
        <taxon>Pseudomonadati</taxon>
        <taxon>Bacteroidota</taxon>
        <taxon>Cytophagia</taxon>
        <taxon>Cytophagales</taxon>
        <taxon>Cytophagaceae</taxon>
        <taxon>Spirosoma</taxon>
    </lineage>
</organism>
<dbReference type="Proteomes" id="UP000232883">
    <property type="component" value="Chromosome"/>
</dbReference>
<keyword evidence="3" id="KW-1185">Reference proteome</keyword>
<dbReference type="PROSITE" id="PS51257">
    <property type="entry name" value="PROKAR_LIPOPROTEIN"/>
    <property type="match status" value="1"/>
</dbReference>
<dbReference type="RefSeq" id="WP_100992862.1">
    <property type="nucleotide sequence ID" value="NZ_CP025096.1"/>
</dbReference>
<evidence type="ECO:0000256" key="1">
    <source>
        <dbReference type="SAM" id="SignalP"/>
    </source>
</evidence>
<reference evidence="2 3" key="1">
    <citation type="submission" date="2017-11" db="EMBL/GenBank/DDBJ databases">
        <title>Taxonomic description and genome sequences of Spirosoma HA7 sp. nov., isolated from pollen microhabitat of Corylus avellana.</title>
        <authorList>
            <person name="Ambika Manirajan B."/>
            <person name="Suarez C."/>
            <person name="Ratering S."/>
            <person name="Geissler-Plaum R."/>
            <person name="Cardinale M."/>
            <person name="Sylvia S."/>
        </authorList>
    </citation>
    <scope>NUCLEOTIDE SEQUENCE [LARGE SCALE GENOMIC DNA]</scope>
    <source>
        <strain evidence="2 3">HA7</strain>
    </source>
</reference>
<evidence type="ECO:0000313" key="3">
    <source>
        <dbReference type="Proteomes" id="UP000232883"/>
    </source>
</evidence>
<dbReference type="KEGG" id="spir:CWM47_33430"/>
<dbReference type="EMBL" id="CP025096">
    <property type="protein sequence ID" value="AUD06317.1"/>
    <property type="molecule type" value="Genomic_DNA"/>
</dbReference>
<feature type="chain" id="PRO_5014836839" description="PLAT domain-containing protein" evidence="1">
    <location>
        <begin position="17"/>
        <end position="150"/>
    </location>
</feature>
<protein>
    <recommendedName>
        <fullName evidence="4">PLAT domain-containing protein</fullName>
    </recommendedName>
</protein>
<evidence type="ECO:0000313" key="2">
    <source>
        <dbReference type="EMBL" id="AUD06317.1"/>
    </source>
</evidence>
<gene>
    <name evidence="2" type="ORF">CWM47_33430</name>
</gene>
<evidence type="ECO:0008006" key="4">
    <source>
        <dbReference type="Google" id="ProtNLM"/>
    </source>
</evidence>
<sequence>MKLLLLLLCISFGVLACAPPTDTKLKLINASNKPVLIIYNTEGKNHDVNGLSGDYNPFHEIQQADSTRGYQIGLIKDNPNYILPGDTVSAHLGPGKWESHIGNGKLWVYVFKPETVLTNDWDGIRIGQKWDKVYSLTLDQVKAKKWVINL</sequence>